<dbReference type="Proteomes" id="UP001066276">
    <property type="component" value="Chromosome 12"/>
</dbReference>
<feature type="region of interest" description="Disordered" evidence="1">
    <location>
        <begin position="1"/>
        <end position="21"/>
    </location>
</feature>
<organism evidence="2 3">
    <name type="scientific">Pleurodeles waltl</name>
    <name type="common">Iberian ribbed newt</name>
    <dbReference type="NCBI Taxonomy" id="8319"/>
    <lineage>
        <taxon>Eukaryota</taxon>
        <taxon>Metazoa</taxon>
        <taxon>Chordata</taxon>
        <taxon>Craniata</taxon>
        <taxon>Vertebrata</taxon>
        <taxon>Euteleostomi</taxon>
        <taxon>Amphibia</taxon>
        <taxon>Batrachia</taxon>
        <taxon>Caudata</taxon>
        <taxon>Salamandroidea</taxon>
        <taxon>Salamandridae</taxon>
        <taxon>Pleurodelinae</taxon>
        <taxon>Pleurodeles</taxon>
    </lineage>
</organism>
<evidence type="ECO:0000256" key="1">
    <source>
        <dbReference type="SAM" id="MobiDB-lite"/>
    </source>
</evidence>
<name>A0AAV7KU70_PLEWA</name>
<gene>
    <name evidence="2" type="ORF">NDU88_002932</name>
</gene>
<evidence type="ECO:0000313" key="3">
    <source>
        <dbReference type="Proteomes" id="UP001066276"/>
    </source>
</evidence>
<evidence type="ECO:0000313" key="2">
    <source>
        <dbReference type="EMBL" id="KAJ1082767.1"/>
    </source>
</evidence>
<proteinExistence type="predicted"/>
<protein>
    <submittedName>
        <fullName evidence="2">Uncharacterized protein</fullName>
    </submittedName>
</protein>
<dbReference type="EMBL" id="JANPWB010000016">
    <property type="protein sequence ID" value="KAJ1082767.1"/>
    <property type="molecule type" value="Genomic_DNA"/>
</dbReference>
<accession>A0AAV7KU70</accession>
<feature type="region of interest" description="Disordered" evidence="1">
    <location>
        <begin position="80"/>
        <end position="100"/>
    </location>
</feature>
<comment type="caution">
    <text evidence="2">The sequence shown here is derived from an EMBL/GenBank/DDBJ whole genome shotgun (WGS) entry which is preliminary data.</text>
</comment>
<sequence>MLDLWQPGVQEDDTGCDAPRFPGRLSEVTVHQEAGRPSGGQSLAVKARVPLVHRKEGRVKSGAVYPTAREAVAGCPLGHGADSALDEEQPSTSWGAGGRFDRQDEDWLDYDEVVEDQAIPAANLVSNPVVPEVVQGDRSGNQRHALADNLPRVVPWTVHVALAQWVPCGEISTEWTAHYRLTVFACPFL</sequence>
<keyword evidence="3" id="KW-1185">Reference proteome</keyword>
<reference evidence="2" key="1">
    <citation type="journal article" date="2022" name="bioRxiv">
        <title>Sequencing and chromosome-scale assembly of the giantPleurodeles waltlgenome.</title>
        <authorList>
            <person name="Brown T."/>
            <person name="Elewa A."/>
            <person name="Iarovenko S."/>
            <person name="Subramanian E."/>
            <person name="Araus A.J."/>
            <person name="Petzold A."/>
            <person name="Susuki M."/>
            <person name="Suzuki K.-i.T."/>
            <person name="Hayashi T."/>
            <person name="Toyoda A."/>
            <person name="Oliveira C."/>
            <person name="Osipova E."/>
            <person name="Leigh N.D."/>
            <person name="Simon A."/>
            <person name="Yun M.H."/>
        </authorList>
    </citation>
    <scope>NUCLEOTIDE SEQUENCE</scope>
    <source>
        <strain evidence="2">20211129_DDA</strain>
        <tissue evidence="2">Liver</tissue>
    </source>
</reference>
<dbReference type="AlphaFoldDB" id="A0AAV7KU70"/>